<feature type="region of interest" description="Disordered" evidence="1">
    <location>
        <begin position="90"/>
        <end position="177"/>
    </location>
</feature>
<dbReference type="InterPro" id="IPR053940">
    <property type="entry name" value="UTP25_NTPase-like"/>
</dbReference>
<dbReference type="Pfam" id="PF20431">
    <property type="entry name" value="E_motif"/>
    <property type="match status" value="1"/>
</dbReference>
<evidence type="ECO:0000256" key="1">
    <source>
        <dbReference type="SAM" id="MobiDB-lite"/>
    </source>
</evidence>
<dbReference type="GO" id="GO:0019843">
    <property type="term" value="F:rRNA binding"/>
    <property type="evidence" value="ECO:0007669"/>
    <property type="project" value="TreeGrafter"/>
</dbReference>
<organism evidence="3 4">
    <name type="scientific">Nepenthes gracilis</name>
    <name type="common">Slender pitcher plant</name>
    <dbReference type="NCBI Taxonomy" id="150966"/>
    <lineage>
        <taxon>Eukaryota</taxon>
        <taxon>Viridiplantae</taxon>
        <taxon>Streptophyta</taxon>
        <taxon>Embryophyta</taxon>
        <taxon>Tracheophyta</taxon>
        <taxon>Spermatophyta</taxon>
        <taxon>Magnoliopsida</taxon>
        <taxon>eudicotyledons</taxon>
        <taxon>Gunneridae</taxon>
        <taxon>Pentapetalae</taxon>
        <taxon>Caryophyllales</taxon>
        <taxon>Nepenthaceae</taxon>
        <taxon>Nepenthes</taxon>
    </lineage>
</organism>
<dbReference type="Proteomes" id="UP001279734">
    <property type="component" value="Unassembled WGS sequence"/>
</dbReference>
<sequence length="717" mass="81534">MAKRFNRSSGFGMFKSLGKCNSRRKNARKDHDVRDEFAKSQSPGSSEDMNEKLPSTIASDEYVDEEVVNEEPSIYDNLLKKLRTGRSSLLEGYKKREDSAGDSEEDGDDISDSFCMSSEEDDLKGNDIEGGSSIGDKAKKTRMNGFDVQPKDSESEGNNEAFNSSPSDDEASDVAAGDSEVYDPNQVREFEDCNGCSIVSASQSLSSFSLHVLHKLSKQEIDNLLRRKWKYRWEIPAFDTLSCKWMGTGECFLEDVNADSAYGLKLRLQKHWLDVYKASGGKDFHSSKQRLFFSLCNSYRDILHHNKKPFYCKGLEEDSSIMDAYLMHSLNHVFKSRDLVTKNDSKLAKNQENAEKEVLTSDSFLDQGFTRPKVLVLLPLASIALRIIKRLIQLTPSGSKVNVEYMDRFYNEYGAEVKENADENECVNNSLDFQNSITQKSVKPSDFETLFGANNNDCFMMGIKYTRKSIKLYSDFYSSDMIVASPLGLISIYDCFDADSIMDADNARFEHFVKKVFPKIKDTIQGGIMLFIPSYFDIVRIRNFLKSQKASFCLLGDYAVQKDISRARVCYFEGRRQIMVYTERAHFYHRYKIRGIWNLILYSLPERKVFYPEIVSMLDGSQKMSCTVLFSCFDQLQLERIVGSDAAKRMDGALLMHGGPPQAGKQNRANEYNIELGSRAAQMLLELEHENAVNYVLLYDMYASGGKWECVSKARSS</sequence>
<dbReference type="InterPro" id="IPR010678">
    <property type="entry name" value="UTP25"/>
</dbReference>
<feature type="compositionally biased region" description="Basic and acidic residues" evidence="1">
    <location>
        <begin position="29"/>
        <end position="38"/>
    </location>
</feature>
<evidence type="ECO:0000259" key="2">
    <source>
        <dbReference type="Pfam" id="PF22916"/>
    </source>
</evidence>
<dbReference type="GO" id="GO:0032040">
    <property type="term" value="C:small-subunit processome"/>
    <property type="evidence" value="ECO:0007669"/>
    <property type="project" value="TreeGrafter"/>
</dbReference>
<dbReference type="EMBL" id="BSYO01000011">
    <property type="protein sequence ID" value="GMH11925.1"/>
    <property type="molecule type" value="Genomic_DNA"/>
</dbReference>
<dbReference type="GO" id="GO:0034511">
    <property type="term" value="F:U3 snoRNA binding"/>
    <property type="evidence" value="ECO:0007669"/>
    <property type="project" value="InterPro"/>
</dbReference>
<gene>
    <name evidence="3" type="ORF">Nepgr_013766</name>
</gene>
<protein>
    <recommendedName>
        <fullName evidence="2">UTP25 NTP hydrolase-like domain-containing protein</fullName>
    </recommendedName>
</protein>
<feature type="compositionally biased region" description="Polar residues" evidence="1">
    <location>
        <begin position="156"/>
        <end position="166"/>
    </location>
</feature>
<dbReference type="PANTHER" id="PTHR12933">
    <property type="entry name" value="ORF PROTEIN-RELATED"/>
    <property type="match status" value="1"/>
</dbReference>
<proteinExistence type="predicted"/>
<feature type="domain" description="UTP25 NTP hydrolase-like" evidence="2">
    <location>
        <begin position="299"/>
        <end position="493"/>
    </location>
</feature>
<name>A0AAD3XPQ6_NEPGR</name>
<evidence type="ECO:0000313" key="4">
    <source>
        <dbReference type="Proteomes" id="UP001279734"/>
    </source>
</evidence>
<comment type="caution">
    <text evidence="3">The sequence shown here is derived from an EMBL/GenBank/DDBJ whole genome shotgun (WGS) entry which is preliminary data.</text>
</comment>
<feature type="compositionally biased region" description="Acidic residues" evidence="1">
    <location>
        <begin position="100"/>
        <end position="111"/>
    </location>
</feature>
<evidence type="ECO:0000313" key="3">
    <source>
        <dbReference type="EMBL" id="GMH11925.1"/>
    </source>
</evidence>
<dbReference type="PANTHER" id="PTHR12933:SF0">
    <property type="entry name" value="U3 SMALL NUCLEOLAR RNA-ASSOCIATED PROTEIN 25 HOMOLOG"/>
    <property type="match status" value="1"/>
</dbReference>
<dbReference type="GO" id="GO:0000462">
    <property type="term" value="P:maturation of SSU-rRNA from tricistronic rRNA transcript (SSU-rRNA, 5.8S rRNA, LSU-rRNA)"/>
    <property type="evidence" value="ECO:0007669"/>
    <property type="project" value="TreeGrafter"/>
</dbReference>
<reference evidence="3" key="1">
    <citation type="submission" date="2023-05" db="EMBL/GenBank/DDBJ databases">
        <title>Nepenthes gracilis genome sequencing.</title>
        <authorList>
            <person name="Fukushima K."/>
        </authorList>
    </citation>
    <scope>NUCLEOTIDE SEQUENCE</scope>
    <source>
        <strain evidence="3">SING2019-196</strain>
    </source>
</reference>
<keyword evidence="4" id="KW-1185">Reference proteome</keyword>
<dbReference type="InterPro" id="IPR046848">
    <property type="entry name" value="E_motif"/>
</dbReference>
<dbReference type="Pfam" id="PF22916">
    <property type="entry name" value="UTP25_NTPase-like"/>
    <property type="match status" value="1"/>
</dbReference>
<feature type="region of interest" description="Disordered" evidence="1">
    <location>
        <begin position="1"/>
        <end position="78"/>
    </location>
</feature>
<accession>A0AAD3XPQ6</accession>
<dbReference type="AlphaFoldDB" id="A0AAD3XPQ6"/>